<keyword evidence="1" id="KW-1133">Transmembrane helix</keyword>
<dbReference type="RefSeq" id="WP_094269556.1">
    <property type="nucleotide sequence ID" value="NZ_NOIH01000030.1"/>
</dbReference>
<dbReference type="Pfam" id="PF00563">
    <property type="entry name" value="EAL"/>
    <property type="match status" value="1"/>
</dbReference>
<evidence type="ECO:0000313" key="4">
    <source>
        <dbReference type="EMBL" id="OYD52706.1"/>
    </source>
</evidence>
<dbReference type="PROSITE" id="PS50885">
    <property type="entry name" value="HAMP"/>
    <property type="match status" value="1"/>
</dbReference>
<dbReference type="InterPro" id="IPR000160">
    <property type="entry name" value="GGDEF_dom"/>
</dbReference>
<keyword evidence="5" id="KW-1185">Reference proteome</keyword>
<dbReference type="Pfam" id="PF16448">
    <property type="entry name" value="LapD_MoxY_N"/>
    <property type="match status" value="1"/>
</dbReference>
<dbReference type="InterPro" id="IPR043128">
    <property type="entry name" value="Rev_trsase/Diguanyl_cyclase"/>
</dbReference>
<evidence type="ECO:0000256" key="1">
    <source>
        <dbReference type="SAM" id="Phobius"/>
    </source>
</evidence>
<dbReference type="SUPFAM" id="SSF141868">
    <property type="entry name" value="EAL domain-like"/>
    <property type="match status" value="1"/>
</dbReference>
<comment type="caution">
    <text evidence="4">The sequence shown here is derived from an EMBL/GenBank/DDBJ whole genome shotgun (WGS) entry which is preliminary data.</text>
</comment>
<organism evidence="4 5">
    <name type="scientific">Thauera propionica</name>
    <dbReference type="NCBI Taxonomy" id="2019431"/>
    <lineage>
        <taxon>Bacteria</taxon>
        <taxon>Pseudomonadati</taxon>
        <taxon>Pseudomonadota</taxon>
        <taxon>Betaproteobacteria</taxon>
        <taxon>Rhodocyclales</taxon>
        <taxon>Zoogloeaceae</taxon>
        <taxon>Thauera</taxon>
    </lineage>
</organism>
<dbReference type="InterPro" id="IPR003660">
    <property type="entry name" value="HAMP_dom"/>
</dbReference>
<dbReference type="InterPro" id="IPR050706">
    <property type="entry name" value="Cyclic-di-GMP_PDE-like"/>
</dbReference>
<dbReference type="Proteomes" id="UP000215181">
    <property type="component" value="Unassembled WGS sequence"/>
</dbReference>
<reference evidence="4 5" key="1">
    <citation type="submission" date="2017-07" db="EMBL/GenBank/DDBJ databases">
        <title>Thauera sp. KNDSS-Mac4 genome sequence and assembly.</title>
        <authorList>
            <person name="Mayilraj S."/>
        </authorList>
    </citation>
    <scope>NUCLEOTIDE SEQUENCE [LARGE SCALE GENOMIC DNA]</scope>
    <source>
        <strain evidence="4 5">KNDSS-Mac4</strain>
    </source>
</reference>
<dbReference type="Gene3D" id="3.20.20.450">
    <property type="entry name" value="EAL domain"/>
    <property type="match status" value="1"/>
</dbReference>
<dbReference type="SMART" id="SM00304">
    <property type="entry name" value="HAMP"/>
    <property type="match status" value="1"/>
</dbReference>
<dbReference type="InterPro" id="IPR029787">
    <property type="entry name" value="Nucleotide_cyclase"/>
</dbReference>
<dbReference type="InterPro" id="IPR001633">
    <property type="entry name" value="EAL_dom"/>
</dbReference>
<dbReference type="PROSITE" id="PS50883">
    <property type="entry name" value="EAL"/>
    <property type="match status" value="1"/>
</dbReference>
<dbReference type="Pfam" id="PF00990">
    <property type="entry name" value="GGDEF"/>
    <property type="match status" value="1"/>
</dbReference>
<dbReference type="SMART" id="SM00267">
    <property type="entry name" value="GGDEF"/>
    <property type="match status" value="1"/>
</dbReference>
<feature type="domain" description="EAL" evidence="2">
    <location>
        <begin position="402"/>
        <end position="633"/>
    </location>
</feature>
<dbReference type="EMBL" id="NOIH01000030">
    <property type="protein sequence ID" value="OYD52706.1"/>
    <property type="molecule type" value="Genomic_DNA"/>
</dbReference>
<sequence>MSLIKQLWLAIILVTAIALGGSVLVSTLSARHYLEQQLAVKNIDNATSLALVLSQLPKDPVTIELQVTAQFDTGHYRRIRLADPSGQTIVERHFDGSVTEAPPWFMELVTIGVQPGIAQVQDGWKQFGTLTVESHSRYAYASLWQAARQLLAWFLAAAVLCGIVGTLVLKWITRPLNRMVEQAEAIGDRRFITTPEPNTQEFRSVVRAMNALSERVRAMLAEESRRLETLRHQVQHDELTGLFNREQFMRHLSAALARDDSQAGGVLVIARVPGLIELNQRLGRLNTNRYLCAVAEALQAATADNGGWLCARLGGSDFGLLAPAADTAEAVAMAVHAHLAAAKGAHPDIAPVLVAAGEYAPGEERPVVLSRIDGALAASEETGEPNPALVGASGKPLLRDSQEGWQQAIATALAGDGLELMRYPVRTTGGELLHHEAPLRMQVDGEWQRAGLVLPWAARLGLMADVDLHVLQLALKQLAAYPGLELAINVSADALRDGAARDRLYASIAAARELAPRLWIEVQEHSALQHQPEFRALCLMLQPLGCRLGLKHAGAELHGIEDLHELGLHHIKIDPTFITDIDASPGNQAFVRGLSTIAHSIGLLSIAEGVGRAEELATLERLGVDGMTGPAVR</sequence>
<proteinExistence type="predicted"/>
<dbReference type="PANTHER" id="PTHR33121">
    <property type="entry name" value="CYCLIC DI-GMP PHOSPHODIESTERASE PDEF"/>
    <property type="match status" value="1"/>
</dbReference>
<gene>
    <name evidence="4" type="ORF">CGK74_16815</name>
</gene>
<feature type="domain" description="HAMP" evidence="3">
    <location>
        <begin position="170"/>
        <end position="221"/>
    </location>
</feature>
<evidence type="ECO:0000259" key="2">
    <source>
        <dbReference type="PROSITE" id="PS50883"/>
    </source>
</evidence>
<dbReference type="GO" id="GO:0016020">
    <property type="term" value="C:membrane"/>
    <property type="evidence" value="ECO:0007669"/>
    <property type="project" value="InterPro"/>
</dbReference>
<dbReference type="InterPro" id="IPR032244">
    <property type="entry name" value="LapD_MoxY_N"/>
</dbReference>
<dbReference type="GO" id="GO:0007165">
    <property type="term" value="P:signal transduction"/>
    <property type="evidence" value="ECO:0007669"/>
    <property type="project" value="InterPro"/>
</dbReference>
<accession>A0A235EUI0</accession>
<keyword evidence="1" id="KW-0812">Transmembrane</keyword>
<dbReference type="SMART" id="SM00052">
    <property type="entry name" value="EAL"/>
    <property type="match status" value="1"/>
</dbReference>
<evidence type="ECO:0000313" key="5">
    <source>
        <dbReference type="Proteomes" id="UP000215181"/>
    </source>
</evidence>
<dbReference type="GO" id="GO:0071111">
    <property type="term" value="F:cyclic-guanylate-specific phosphodiesterase activity"/>
    <property type="evidence" value="ECO:0007669"/>
    <property type="project" value="InterPro"/>
</dbReference>
<dbReference type="AlphaFoldDB" id="A0A235EUI0"/>
<feature type="transmembrane region" description="Helical" evidence="1">
    <location>
        <begin position="150"/>
        <end position="172"/>
    </location>
</feature>
<dbReference type="InterPro" id="IPR042461">
    <property type="entry name" value="LapD_MoxY_peri_C"/>
</dbReference>
<protein>
    <submittedName>
        <fullName evidence="4">GGDEF domain-containing protein</fullName>
    </submittedName>
</protein>
<dbReference type="InterPro" id="IPR035919">
    <property type="entry name" value="EAL_sf"/>
</dbReference>
<dbReference type="Gene3D" id="6.20.270.20">
    <property type="entry name" value="LapD/MoxY periplasmic domain"/>
    <property type="match status" value="1"/>
</dbReference>
<dbReference type="PANTHER" id="PTHR33121:SF23">
    <property type="entry name" value="CYCLIC DI-GMP PHOSPHODIESTERASE PDEB"/>
    <property type="match status" value="1"/>
</dbReference>
<dbReference type="SUPFAM" id="SSF55073">
    <property type="entry name" value="Nucleotide cyclase"/>
    <property type="match status" value="1"/>
</dbReference>
<keyword evidence="1" id="KW-0472">Membrane</keyword>
<dbReference type="Gene3D" id="3.30.110.200">
    <property type="match status" value="1"/>
</dbReference>
<evidence type="ECO:0000259" key="3">
    <source>
        <dbReference type="PROSITE" id="PS50885"/>
    </source>
</evidence>
<feature type="transmembrane region" description="Helical" evidence="1">
    <location>
        <begin position="6"/>
        <end position="28"/>
    </location>
</feature>
<dbReference type="CDD" id="cd01948">
    <property type="entry name" value="EAL"/>
    <property type="match status" value="1"/>
</dbReference>
<dbReference type="Pfam" id="PF00672">
    <property type="entry name" value="HAMP"/>
    <property type="match status" value="1"/>
</dbReference>
<dbReference type="Gene3D" id="3.30.70.270">
    <property type="match status" value="1"/>
</dbReference>
<name>A0A235EUI0_9RHOO</name>
<dbReference type="OrthoDB" id="5894408at2"/>